<gene>
    <name evidence="2" type="ORF">IFO66_09075</name>
</gene>
<evidence type="ECO:0000313" key="3">
    <source>
        <dbReference type="Proteomes" id="UP000634529"/>
    </source>
</evidence>
<comment type="caution">
    <text evidence="2">The sequence shown here is derived from an EMBL/GenBank/DDBJ whole genome shotgun (WGS) entry which is preliminary data.</text>
</comment>
<proteinExistence type="predicted"/>
<feature type="transmembrane region" description="Helical" evidence="1">
    <location>
        <begin position="163"/>
        <end position="185"/>
    </location>
</feature>
<protein>
    <submittedName>
        <fullName evidence="2">Uncharacterized protein</fullName>
    </submittedName>
</protein>
<keyword evidence="1" id="KW-0472">Membrane</keyword>
<evidence type="ECO:0000313" key="2">
    <source>
        <dbReference type="EMBL" id="MBD8498466.1"/>
    </source>
</evidence>
<dbReference type="EMBL" id="JACYTN010000004">
    <property type="protein sequence ID" value="MBD8498466.1"/>
    <property type="molecule type" value="Genomic_DNA"/>
</dbReference>
<dbReference type="RefSeq" id="WP_192024847.1">
    <property type="nucleotide sequence ID" value="NZ_JACYTN010000004.1"/>
</dbReference>
<keyword evidence="3" id="KW-1185">Reference proteome</keyword>
<keyword evidence="1" id="KW-1133">Transmembrane helix</keyword>
<reference evidence="2 3" key="1">
    <citation type="submission" date="2020-09" db="EMBL/GenBank/DDBJ databases">
        <title>Paenibacillus sp. CAU 1523 isolated from sand of Haeundae Beach.</title>
        <authorList>
            <person name="Kim W."/>
        </authorList>
    </citation>
    <scope>NUCLEOTIDE SEQUENCE [LARGE SCALE GENOMIC DNA]</scope>
    <source>
        <strain evidence="2 3">CAU 1523</strain>
    </source>
</reference>
<accession>A0ABR9AWF2</accession>
<feature type="transmembrane region" description="Helical" evidence="1">
    <location>
        <begin position="215"/>
        <end position="232"/>
    </location>
</feature>
<organism evidence="2 3">
    <name type="scientific">Paenibacillus arenosi</name>
    <dbReference type="NCBI Taxonomy" id="2774142"/>
    <lineage>
        <taxon>Bacteria</taxon>
        <taxon>Bacillati</taxon>
        <taxon>Bacillota</taxon>
        <taxon>Bacilli</taxon>
        <taxon>Bacillales</taxon>
        <taxon>Paenibacillaceae</taxon>
        <taxon>Paenibacillus</taxon>
    </lineage>
</organism>
<name>A0ABR9AWF2_9BACL</name>
<sequence>MINNGFVNKEAITFKITKLEEAEIKKSGTFMLFQYNPDSSNSKILWMNGDIKLPATALESATFMERQVENIAIIGKEVSTTIIPANYKIAGYFTAKNSYLLNSEAWLLPRSRHIDLNKGNYFVFNTTARDKVKLLNEIIHPNKIEIIDEEKYGTYSLYSNRSLLLGLQLFFILIIVIYFLINNISLNKEKYLISIMHTTGYTLSYIYIAIFKYRVIPCIVCSTIMILISIVVKNYLYPTWGEDWISYSIITIMGSLLLMMVQSLFVVFIHSIKKGGKKY</sequence>
<keyword evidence="1" id="KW-0812">Transmembrane</keyword>
<dbReference type="Proteomes" id="UP000634529">
    <property type="component" value="Unassembled WGS sequence"/>
</dbReference>
<evidence type="ECO:0000256" key="1">
    <source>
        <dbReference type="SAM" id="Phobius"/>
    </source>
</evidence>
<feature type="transmembrane region" description="Helical" evidence="1">
    <location>
        <begin position="244"/>
        <end position="269"/>
    </location>
</feature>